<accession>A0ABX4UUQ4</accession>
<dbReference type="Proteomes" id="UP000243201">
    <property type="component" value="Unassembled WGS sequence"/>
</dbReference>
<sequence length="238" mass="27332">MGQVSNSMPVAISKLGENVETSREPQNARAIEWLLQQPGGPITVVTPQKDVSSEIIKALLLERGVTHLTWRGLSTRALEGRILFAWPDRKRLNDLWGLEADALAVIEWSPQESKEWIEANRPILLLHDRVIPYTPVEPEQSPNELLPNDIAKILENVARWAQGYSSGLKWNEEHKLKADMMNRPERWLSVSVEQVRDKCRELGMRPNDVDTIAGFLQRRKDGHRFQVNSSYRNFSFNF</sequence>
<organism evidence="1 2">
    <name type="scientific">Varibaculum cambriense</name>
    <dbReference type="NCBI Taxonomy" id="184870"/>
    <lineage>
        <taxon>Bacteria</taxon>
        <taxon>Bacillati</taxon>
        <taxon>Actinomycetota</taxon>
        <taxon>Actinomycetes</taxon>
        <taxon>Actinomycetales</taxon>
        <taxon>Actinomycetaceae</taxon>
        <taxon>Varibaculum</taxon>
    </lineage>
</organism>
<keyword evidence="2" id="KW-1185">Reference proteome</keyword>
<comment type="caution">
    <text evidence="1">The sequence shown here is derived from an EMBL/GenBank/DDBJ whole genome shotgun (WGS) entry which is preliminary data.</text>
</comment>
<reference evidence="1 2" key="1">
    <citation type="submission" date="2017-09" db="EMBL/GenBank/DDBJ databases">
        <title>Bacterial strain isolated from the female urinary microbiota.</title>
        <authorList>
            <person name="Thomas-White K."/>
            <person name="Kumar N."/>
            <person name="Forster S."/>
            <person name="Putonti C."/>
            <person name="Lawley T."/>
            <person name="Wolfe A.J."/>
        </authorList>
    </citation>
    <scope>NUCLEOTIDE SEQUENCE [LARGE SCALE GENOMIC DNA]</scope>
    <source>
        <strain evidence="1 2">UMB0744</strain>
    </source>
</reference>
<proteinExistence type="predicted"/>
<dbReference type="EMBL" id="PNGC01000001">
    <property type="protein sequence ID" value="PMB90942.1"/>
    <property type="molecule type" value="Genomic_DNA"/>
</dbReference>
<name>A0ABX4UUQ4_9ACTO</name>
<evidence type="ECO:0000313" key="2">
    <source>
        <dbReference type="Proteomes" id="UP000243201"/>
    </source>
</evidence>
<evidence type="ECO:0000313" key="1">
    <source>
        <dbReference type="EMBL" id="PMB90942.1"/>
    </source>
</evidence>
<gene>
    <name evidence="1" type="ORF">CJ240_04395</name>
</gene>
<dbReference type="RefSeq" id="WP_102184124.1">
    <property type="nucleotide sequence ID" value="NZ_JAHAIW010000003.1"/>
</dbReference>
<protein>
    <submittedName>
        <fullName evidence="1">Uncharacterized protein</fullName>
    </submittedName>
</protein>